<dbReference type="PROSITE" id="PS50056">
    <property type="entry name" value="TYR_PHOSPHATASE_2"/>
    <property type="match status" value="1"/>
</dbReference>
<dbReference type="KEGG" id="ffu:CLAFUR5_04030"/>
<dbReference type="GO" id="GO:0004484">
    <property type="term" value="F:mRNA guanylyltransferase activity"/>
    <property type="evidence" value="ECO:0007669"/>
    <property type="project" value="TreeGrafter"/>
</dbReference>
<dbReference type="PANTHER" id="PTHR10367">
    <property type="entry name" value="MRNA-CAPPING ENZYME"/>
    <property type="match status" value="1"/>
</dbReference>
<dbReference type="Gene3D" id="3.90.190.10">
    <property type="entry name" value="Protein tyrosine phosphatase superfamily"/>
    <property type="match status" value="1"/>
</dbReference>
<dbReference type="GO" id="GO:0006370">
    <property type="term" value="P:7-methylguanosine mRNA capping"/>
    <property type="evidence" value="ECO:0007669"/>
    <property type="project" value="TreeGrafter"/>
</dbReference>
<dbReference type="InterPro" id="IPR029021">
    <property type="entry name" value="Prot-tyrosine_phosphatase-like"/>
</dbReference>
<feature type="domain" description="Tyrosine specific protein phosphatases" evidence="2">
    <location>
        <begin position="605"/>
        <end position="669"/>
    </location>
</feature>
<evidence type="ECO:0000256" key="1">
    <source>
        <dbReference type="SAM" id="MobiDB-lite"/>
    </source>
</evidence>
<reference evidence="3" key="1">
    <citation type="submission" date="2021-12" db="EMBL/GenBank/DDBJ databases">
        <authorList>
            <person name="Zaccaron A."/>
            <person name="Stergiopoulos I."/>
        </authorList>
    </citation>
    <scope>NUCLEOTIDE SEQUENCE</scope>
    <source>
        <strain evidence="3">Race5_Kim</strain>
    </source>
</reference>
<dbReference type="SUPFAM" id="SSF53474">
    <property type="entry name" value="alpha/beta-Hydrolases"/>
    <property type="match status" value="1"/>
</dbReference>
<dbReference type="Pfam" id="PF00782">
    <property type="entry name" value="DSPc"/>
    <property type="match status" value="1"/>
</dbReference>
<dbReference type="Gene3D" id="3.40.50.1820">
    <property type="entry name" value="alpha/beta hydrolase"/>
    <property type="match status" value="1"/>
</dbReference>
<dbReference type="InterPro" id="IPR051029">
    <property type="entry name" value="mRNA_Capping_Enz/RNA_Phosphat"/>
</dbReference>
<dbReference type="SUPFAM" id="SSF52799">
    <property type="entry name" value="(Phosphotyrosine protein) phosphatases II"/>
    <property type="match status" value="1"/>
</dbReference>
<dbReference type="PROSITE" id="PS00383">
    <property type="entry name" value="TYR_PHOSPHATASE_1"/>
    <property type="match status" value="1"/>
</dbReference>
<dbReference type="GeneID" id="71983908"/>
<dbReference type="InterPro" id="IPR000073">
    <property type="entry name" value="AB_hydrolase_1"/>
</dbReference>
<dbReference type="InterPro" id="IPR016130">
    <property type="entry name" value="Tyr_Pase_AS"/>
</dbReference>
<protein>
    <submittedName>
        <fullName evidence="3">mRNA-capping enzyme</fullName>
    </submittedName>
</protein>
<dbReference type="EMBL" id="CP090166">
    <property type="protein sequence ID" value="UJO16603.1"/>
    <property type="molecule type" value="Genomic_DNA"/>
</dbReference>
<name>A0A9Q8P815_PASFU</name>
<dbReference type="Pfam" id="PF00561">
    <property type="entry name" value="Abhydrolase_1"/>
    <property type="match status" value="1"/>
</dbReference>
<evidence type="ECO:0000313" key="3">
    <source>
        <dbReference type="EMBL" id="UJO16603.1"/>
    </source>
</evidence>
<dbReference type="InterPro" id="IPR000340">
    <property type="entry name" value="Dual-sp_phosphatase_cat-dom"/>
</dbReference>
<feature type="compositionally biased region" description="Basic and acidic residues" evidence="1">
    <location>
        <begin position="371"/>
        <end position="380"/>
    </location>
</feature>
<sequence>MAEHLYAKLPLERLPVRLQRLLQTPVPRSWILPATLTWLLGLAPLAWFVYKRTSRGVSKKKDATTTDPGLLVKGTRFEQYQTPSGHVYPKIRTFYHEHQKKANLPADLPLLVFMHGLGGSAAQFAPLLTSLVNIAPCLAIDLPGCGRSEFLPKENEAYTTTALAELLFAAIDRFRNKDCNQKVVLVGHSMGCSISALLASNTSPLAHLCSEHVLGMIALCPRSSTITKHELQNIQYLNWIWSPLFDLVRLHDRRGGVDSRSVLRVVGEHADSETKRLQLRFNEQSSSAVFQKVLLGIYLQEKKTAEKGEESLLGKRVWSGMKVPLFLVAAKKDALAPPENVELITDWLTEETKRQDSAGGQQDYADTENEDPMKDAHLPGDKAVEDSADIEEVAPDQLGDLQESQQPKQTSIIPAVAGDVDLAARRLSSNKHEQPYLTTESHTIEEAQTESKHAFALKTTVFPQSSHGLLYASKDVRILASLIEGFLAKYVDERLAPSWQLRHLMSTDKWDVKNLAKWQKVQNCSEPIGGVFRAMKTMREIDEAHNPREFVKKYSYRIRPDGVAMVIDISHDTPVYDKKGLEDNGVEYHKFPTVSKEPPTEDEVEQFVGLVDSLRASPKIAGAGSDTQPTVGVHCHYGFNRTGYFICCYLVERVGWKLEAALKEFAEKRAPGIKHDWFINTLYARYEARIERRGTIVG</sequence>
<organism evidence="3 4">
    <name type="scientific">Passalora fulva</name>
    <name type="common">Tomato leaf mold</name>
    <name type="synonym">Cladosporium fulvum</name>
    <dbReference type="NCBI Taxonomy" id="5499"/>
    <lineage>
        <taxon>Eukaryota</taxon>
        <taxon>Fungi</taxon>
        <taxon>Dikarya</taxon>
        <taxon>Ascomycota</taxon>
        <taxon>Pezizomycotina</taxon>
        <taxon>Dothideomycetes</taxon>
        <taxon>Dothideomycetidae</taxon>
        <taxon>Mycosphaerellales</taxon>
        <taxon>Mycosphaerellaceae</taxon>
        <taxon>Fulvia</taxon>
    </lineage>
</organism>
<evidence type="ECO:0000313" key="4">
    <source>
        <dbReference type="Proteomes" id="UP000756132"/>
    </source>
</evidence>
<gene>
    <name evidence="3" type="ORF">CLAFUR5_04030</name>
</gene>
<dbReference type="RefSeq" id="XP_047760969.1">
    <property type="nucleotide sequence ID" value="XM_047903178.1"/>
</dbReference>
<accession>A0A9Q8P815</accession>
<dbReference type="PANTHER" id="PTHR10367:SF25">
    <property type="entry name" value="DUAL SPECIFICITY PHOSPHATASE CATALYTIC DOMAIN PROTEIN (AFU_ORTHOLOGUE AFUA_1G03540)"/>
    <property type="match status" value="1"/>
</dbReference>
<proteinExistence type="predicted"/>
<reference evidence="3" key="2">
    <citation type="journal article" date="2022" name="Microb. Genom.">
        <title>A chromosome-scale genome assembly of the tomato pathogen Cladosporium fulvum reveals a compartmentalized genome architecture and the presence of a dispensable chromosome.</title>
        <authorList>
            <person name="Zaccaron A.Z."/>
            <person name="Chen L.H."/>
            <person name="Samaras A."/>
            <person name="Stergiopoulos I."/>
        </authorList>
    </citation>
    <scope>NUCLEOTIDE SEQUENCE</scope>
    <source>
        <strain evidence="3">Race5_Kim</strain>
    </source>
</reference>
<evidence type="ECO:0000259" key="2">
    <source>
        <dbReference type="PROSITE" id="PS50056"/>
    </source>
</evidence>
<keyword evidence="4" id="KW-1185">Reference proteome</keyword>
<dbReference type="FunFam" id="3.90.190.10:FF:000090">
    <property type="entry name" value="Dual specificity phosphatase catalytic domain protein"/>
    <property type="match status" value="1"/>
</dbReference>
<dbReference type="InterPro" id="IPR000387">
    <property type="entry name" value="Tyr_Pase_dom"/>
</dbReference>
<dbReference type="Proteomes" id="UP000756132">
    <property type="component" value="Chromosome 4"/>
</dbReference>
<dbReference type="CDD" id="cd14502">
    <property type="entry name" value="RNA_5'-triphosphatase"/>
    <property type="match status" value="1"/>
</dbReference>
<dbReference type="OrthoDB" id="428974at2759"/>
<dbReference type="AlphaFoldDB" id="A0A9Q8P815"/>
<feature type="region of interest" description="Disordered" evidence="1">
    <location>
        <begin position="352"/>
        <end position="380"/>
    </location>
</feature>
<dbReference type="InterPro" id="IPR029058">
    <property type="entry name" value="AB_hydrolase_fold"/>
</dbReference>